<evidence type="ECO:0000313" key="3">
    <source>
        <dbReference type="Proteomes" id="UP001341281"/>
    </source>
</evidence>
<dbReference type="Proteomes" id="UP001341281">
    <property type="component" value="Chromosome 04"/>
</dbReference>
<dbReference type="CDD" id="cd05162">
    <property type="entry name" value="PWWP"/>
    <property type="match status" value="1"/>
</dbReference>
<feature type="region of interest" description="Disordered" evidence="1">
    <location>
        <begin position="241"/>
        <end position="266"/>
    </location>
</feature>
<gene>
    <name evidence="2" type="ORF">U9M48_020429</name>
</gene>
<dbReference type="PANTHER" id="PTHR35491">
    <property type="entry name" value="OS12G0638500-LIKE PROTEIN"/>
    <property type="match status" value="1"/>
</dbReference>
<keyword evidence="3" id="KW-1185">Reference proteome</keyword>
<reference evidence="2 3" key="1">
    <citation type="submission" date="2024-02" db="EMBL/GenBank/DDBJ databases">
        <title>High-quality chromosome-scale genome assembly of Pensacola bahiagrass (Paspalum notatum Flugge var. saurae).</title>
        <authorList>
            <person name="Vega J.M."/>
            <person name="Podio M."/>
            <person name="Orjuela J."/>
            <person name="Siena L.A."/>
            <person name="Pessino S.C."/>
            <person name="Combes M.C."/>
            <person name="Mariac C."/>
            <person name="Albertini E."/>
            <person name="Pupilli F."/>
            <person name="Ortiz J.P.A."/>
            <person name="Leblanc O."/>
        </authorList>
    </citation>
    <scope>NUCLEOTIDE SEQUENCE [LARGE SCALE GENOMIC DNA]</scope>
    <source>
        <strain evidence="2">R1</strain>
        <tissue evidence="2">Leaf</tissue>
    </source>
</reference>
<evidence type="ECO:0008006" key="4">
    <source>
        <dbReference type="Google" id="ProtNLM"/>
    </source>
</evidence>
<name>A0AAQ3TEN4_PASNO</name>
<protein>
    <recommendedName>
        <fullName evidence="4">PWWP domain-containing protein</fullName>
    </recommendedName>
</protein>
<dbReference type="AlphaFoldDB" id="A0AAQ3TEN4"/>
<proteinExistence type="predicted"/>
<organism evidence="2 3">
    <name type="scientific">Paspalum notatum var. saurae</name>
    <dbReference type="NCBI Taxonomy" id="547442"/>
    <lineage>
        <taxon>Eukaryota</taxon>
        <taxon>Viridiplantae</taxon>
        <taxon>Streptophyta</taxon>
        <taxon>Embryophyta</taxon>
        <taxon>Tracheophyta</taxon>
        <taxon>Spermatophyta</taxon>
        <taxon>Magnoliopsida</taxon>
        <taxon>Liliopsida</taxon>
        <taxon>Poales</taxon>
        <taxon>Poaceae</taxon>
        <taxon>PACMAD clade</taxon>
        <taxon>Panicoideae</taxon>
        <taxon>Andropogonodae</taxon>
        <taxon>Paspaleae</taxon>
        <taxon>Paspalinae</taxon>
        <taxon>Paspalum</taxon>
    </lineage>
</organism>
<dbReference type="EMBL" id="CP144748">
    <property type="protein sequence ID" value="WVZ71898.1"/>
    <property type="molecule type" value="Genomic_DNA"/>
</dbReference>
<evidence type="ECO:0000313" key="2">
    <source>
        <dbReference type="EMBL" id="WVZ71898.1"/>
    </source>
</evidence>
<sequence length="703" mass="75391">MEAQTLTPCADADADAAAAAAAPQTLAAGELVWAKPAKPRRHCWWPARLRAACPASDTRDAQVSYFGDGAPSAPPAQLRRFADPDADAMACGSTARAFYAAVAEAHARAVAALRAQLTCGCVPPPPPGEDSSAAGVANLTPTEFLAALREAALDVSLLGLVDRARLTSWVLAVAEGWGPDGAKHYPRRLPEDLVDKIDLDVPAGEDRDAEDWLAEYEPKALGRPEETPMQKKRSVTTLIEELDEERSGSHGTLSSGKRERKKSKYLSPPYTNLGVAVLTRKPSDLPKPLMPKVAEDGSKVLQLPGSVIAEDVLLLVQSLGKEPHHKGIFPEAAEEFLYLFRSSMFSNGALYKSYKAHDCPAVFVSSNVGMDIDSASKEATELEAGNIKNVQSTVADVSDRSVSEETTKFEVNIHIDRNLQSAADVPVSNGLSPMHEDVAQPIDDNKEPGGVEVCMVQQSYASLQAMVPEILEKENTNSTDVATVNHGLKDENQNDEAVQKVKLPAEAVAQHSYGEGVNGICPNPTNPTPKETKKAAQHFRNPAAIHVEFADGVIVPSREELLSTFGKYGSLIESRTEIVKATRSARVVFGKSIEAEAAYNNQQLLGQFGPPFATATFMFLEPIDLSMPSPLSSSSPSPSLGSKLPLPEIRKNLEAMISSRHSALNKETSSDGLNSVPDKLLGEMQGLLAKVNKMITRPSADTL</sequence>
<dbReference type="PANTHER" id="PTHR35491:SF12">
    <property type="entry name" value="RRM DOMAIN-CONTAINING PROTEIN"/>
    <property type="match status" value="1"/>
</dbReference>
<accession>A0AAQ3TEN4</accession>
<dbReference type="Gene3D" id="2.30.30.140">
    <property type="match status" value="1"/>
</dbReference>
<evidence type="ECO:0000256" key="1">
    <source>
        <dbReference type="SAM" id="MobiDB-lite"/>
    </source>
</evidence>
<dbReference type="SUPFAM" id="SSF63748">
    <property type="entry name" value="Tudor/PWWP/MBT"/>
    <property type="match status" value="1"/>
</dbReference>